<evidence type="ECO:0000256" key="1">
    <source>
        <dbReference type="SAM" id="MobiDB-lite"/>
    </source>
</evidence>
<dbReference type="EMBL" id="JAAOAN010000244">
    <property type="protein sequence ID" value="KAF5714451.1"/>
    <property type="molecule type" value="Genomic_DNA"/>
</dbReference>
<sequence>MVRKRNPRNPSHLNRESGASHGSSTLPESEPRRVYGWHQDPTEYLGTQTHNRSPMSTFNGIVSEFPDIRIDFTNT</sequence>
<dbReference type="Proteomes" id="UP000544331">
    <property type="component" value="Unassembled WGS sequence"/>
</dbReference>
<proteinExistence type="predicted"/>
<name>A0A8H5YMV1_9HYPO</name>
<evidence type="ECO:0000313" key="3">
    <source>
        <dbReference type="Proteomes" id="UP000544331"/>
    </source>
</evidence>
<feature type="region of interest" description="Disordered" evidence="1">
    <location>
        <begin position="1"/>
        <end position="58"/>
    </location>
</feature>
<protein>
    <submittedName>
        <fullName evidence="2">Uncharacterized protein</fullName>
    </submittedName>
</protein>
<evidence type="ECO:0000313" key="2">
    <source>
        <dbReference type="EMBL" id="KAF5714451.1"/>
    </source>
</evidence>
<feature type="compositionally biased region" description="Polar residues" evidence="1">
    <location>
        <begin position="45"/>
        <end position="58"/>
    </location>
</feature>
<accession>A0A8H5YMV1</accession>
<reference evidence="2 3" key="1">
    <citation type="submission" date="2020-05" db="EMBL/GenBank/DDBJ databases">
        <title>Identification and distribution of gene clusters putatively required for synthesis of sphingolipid metabolism inhibitors in phylogenetically diverse species of the filamentous fungus Fusarium.</title>
        <authorList>
            <person name="Kim H.-S."/>
            <person name="Busman M."/>
            <person name="Brown D.W."/>
            <person name="Divon H."/>
            <person name="Uhlig S."/>
            <person name="Proctor R.H."/>
        </authorList>
    </citation>
    <scope>NUCLEOTIDE SEQUENCE [LARGE SCALE GENOMIC DNA]</scope>
    <source>
        <strain evidence="2 3">NRRL 66235</strain>
    </source>
</reference>
<organism evidence="2 3">
    <name type="scientific">Fusarium mundagurra</name>
    <dbReference type="NCBI Taxonomy" id="1567541"/>
    <lineage>
        <taxon>Eukaryota</taxon>
        <taxon>Fungi</taxon>
        <taxon>Dikarya</taxon>
        <taxon>Ascomycota</taxon>
        <taxon>Pezizomycotina</taxon>
        <taxon>Sordariomycetes</taxon>
        <taxon>Hypocreomycetidae</taxon>
        <taxon>Hypocreales</taxon>
        <taxon>Nectriaceae</taxon>
        <taxon>Fusarium</taxon>
        <taxon>Fusarium fujikuroi species complex</taxon>
    </lineage>
</organism>
<dbReference type="AlphaFoldDB" id="A0A8H5YMV1"/>
<keyword evidence="3" id="KW-1185">Reference proteome</keyword>
<gene>
    <name evidence="2" type="ORF">FMUND_7413</name>
</gene>
<comment type="caution">
    <text evidence="2">The sequence shown here is derived from an EMBL/GenBank/DDBJ whole genome shotgun (WGS) entry which is preliminary data.</text>
</comment>